<dbReference type="Proteomes" id="UP000257144">
    <property type="component" value="Unassembled WGS sequence"/>
</dbReference>
<evidence type="ECO:0000313" key="1">
    <source>
        <dbReference type="EMBL" id="RDU37636.1"/>
    </source>
</evidence>
<name>A0A3D8GUB5_9BACI</name>
<dbReference type="EMBL" id="QNQT01000002">
    <property type="protein sequence ID" value="RDU37636.1"/>
    <property type="molecule type" value="Genomic_DNA"/>
</dbReference>
<organism evidence="1 2">
    <name type="scientific">Neobacillus piezotolerans</name>
    <dbReference type="NCBI Taxonomy" id="2259171"/>
    <lineage>
        <taxon>Bacteria</taxon>
        <taxon>Bacillati</taxon>
        <taxon>Bacillota</taxon>
        <taxon>Bacilli</taxon>
        <taxon>Bacillales</taxon>
        <taxon>Bacillaceae</taxon>
        <taxon>Neobacillus</taxon>
    </lineage>
</organism>
<proteinExistence type="predicted"/>
<dbReference type="InterPro" id="IPR036513">
    <property type="entry name" value="STAS_dom_sf"/>
</dbReference>
<dbReference type="SUPFAM" id="SSF52091">
    <property type="entry name" value="SpoIIaa-like"/>
    <property type="match status" value="1"/>
</dbReference>
<dbReference type="InterPro" id="IPR021866">
    <property type="entry name" value="SpoIIAA-like"/>
</dbReference>
<evidence type="ECO:0000313" key="2">
    <source>
        <dbReference type="Proteomes" id="UP000257144"/>
    </source>
</evidence>
<dbReference type="Pfam" id="PF11964">
    <property type="entry name" value="SpoIIAA-like"/>
    <property type="match status" value="1"/>
</dbReference>
<comment type="caution">
    <text evidence="1">The sequence shown here is derived from an EMBL/GenBank/DDBJ whole genome shotgun (WGS) entry which is preliminary data.</text>
</comment>
<dbReference type="OrthoDB" id="2389786at2"/>
<protein>
    <submittedName>
        <fullName evidence="1">STAS/SEC14 domain-containing protein</fullName>
    </submittedName>
</protein>
<keyword evidence="2" id="KW-1185">Reference proteome</keyword>
<accession>A0A3D8GUB5</accession>
<reference evidence="1 2" key="1">
    <citation type="submission" date="2018-07" db="EMBL/GenBank/DDBJ databases">
        <title>Bacillus sp. YLB-04 draft genome sequence.</title>
        <authorList>
            <person name="Yu L."/>
            <person name="Tang X."/>
        </authorList>
    </citation>
    <scope>NUCLEOTIDE SEQUENCE [LARGE SCALE GENOMIC DNA]</scope>
    <source>
        <strain evidence="1 2">YLB-04</strain>
    </source>
</reference>
<dbReference type="InterPro" id="IPR038396">
    <property type="entry name" value="SpoIIAA-like_sf"/>
</dbReference>
<gene>
    <name evidence="1" type="ORF">DRW41_07275</name>
</gene>
<dbReference type="Gene3D" id="3.40.50.10600">
    <property type="entry name" value="SpoIIaa-like domains"/>
    <property type="match status" value="1"/>
</dbReference>
<dbReference type="AlphaFoldDB" id="A0A3D8GUB5"/>
<dbReference type="RefSeq" id="WP_115451307.1">
    <property type="nucleotide sequence ID" value="NZ_QNQT01000002.1"/>
</dbReference>
<sequence length="118" mass="13407">MLTIIPSRDESTIAVEFSGTATREDAEKLEQFVKSTIGDNREFNIFAKMHEVDGTTLMGLAYGMKFDAKRWSQFRKFAVVTDLKWLEAVTELGKFLPGLEARHFSGGEEEAAWAWIKQ</sequence>